<sequence>MSKAKITATLYAILAAIFYAVNIPMAKILLNHIAPTMMASFLYFGAGIGIGIIYLFGNNKLKDSVTLSKRDLPYTLGMIGLDTLAPICLMFGLSSTTAANASLLNNFEIAATSIIALVIFKEMISKRLWAAILLITVSSMLLSFEDMASLQFSWGSAFVLLAALCWGFENNYTRKISSKSTYEIVMLKGLFSGLGSFIIAILVGEKLPAVKFLLIALMLGFVAYGLSIFFYIKAQRELGAAKTSAYYAIAPFVGAFLSFVFLKEPLTARYAVSLFLMMIGSFVVAFDTMILNHSHMHTHTIVHTHGGTTHSHVIEHAHAHNHITNSARHRHTHSTKSIAHL</sequence>
<accession>A0A212IZQ7</accession>
<feature type="transmembrane region" description="Helical" evidence="7">
    <location>
        <begin position="150"/>
        <end position="168"/>
    </location>
</feature>
<feature type="transmembrane region" description="Helical" evidence="7">
    <location>
        <begin position="244"/>
        <end position="262"/>
    </location>
</feature>
<evidence type="ECO:0000256" key="6">
    <source>
        <dbReference type="ARBA" id="ARBA00023136"/>
    </source>
</evidence>
<organism evidence="9">
    <name type="scientific">uncultured Eubacteriales bacterium</name>
    <dbReference type="NCBI Taxonomy" id="172733"/>
    <lineage>
        <taxon>Bacteria</taxon>
        <taxon>Bacillati</taxon>
        <taxon>Bacillota</taxon>
        <taxon>Clostridia</taxon>
        <taxon>Eubacteriales</taxon>
        <taxon>environmental samples</taxon>
    </lineage>
</organism>
<dbReference type="PANTHER" id="PTHR42920">
    <property type="entry name" value="OS03G0707200 PROTEIN-RELATED"/>
    <property type="match status" value="1"/>
</dbReference>
<dbReference type="EMBL" id="FLUN01000001">
    <property type="protein sequence ID" value="SBV92708.1"/>
    <property type="molecule type" value="Genomic_DNA"/>
</dbReference>
<keyword evidence="5 7" id="KW-1133">Transmembrane helix</keyword>
<evidence type="ECO:0000256" key="2">
    <source>
        <dbReference type="ARBA" id="ARBA00007362"/>
    </source>
</evidence>
<comment type="similarity">
    <text evidence="2">Belongs to the EamA transporter family.</text>
</comment>
<feature type="transmembrane region" description="Helical" evidence="7">
    <location>
        <begin position="36"/>
        <end position="56"/>
    </location>
</feature>
<evidence type="ECO:0000256" key="3">
    <source>
        <dbReference type="ARBA" id="ARBA00022475"/>
    </source>
</evidence>
<feature type="transmembrane region" description="Helical" evidence="7">
    <location>
        <begin position="101"/>
        <end position="120"/>
    </location>
</feature>
<reference evidence="9" key="1">
    <citation type="submission" date="2016-04" db="EMBL/GenBank/DDBJ databases">
        <authorList>
            <person name="Evans L.H."/>
            <person name="Alamgir A."/>
            <person name="Owens N."/>
            <person name="Weber N.D."/>
            <person name="Virtaneva K."/>
            <person name="Barbian K."/>
            <person name="Babar A."/>
            <person name="Rosenke K."/>
        </authorList>
    </citation>
    <scope>NUCLEOTIDE SEQUENCE</scope>
    <source>
        <strain evidence="9">86</strain>
    </source>
</reference>
<feature type="transmembrane region" description="Helical" evidence="7">
    <location>
        <begin position="209"/>
        <end position="232"/>
    </location>
</feature>
<keyword evidence="3" id="KW-1003">Cell membrane</keyword>
<comment type="subcellular location">
    <subcellularLocation>
        <location evidence="1">Cell membrane</location>
        <topology evidence="1">Multi-pass membrane protein</topology>
    </subcellularLocation>
</comment>
<feature type="transmembrane region" description="Helical" evidence="7">
    <location>
        <begin position="268"/>
        <end position="286"/>
    </location>
</feature>
<evidence type="ECO:0000259" key="8">
    <source>
        <dbReference type="Pfam" id="PF00892"/>
    </source>
</evidence>
<feature type="transmembrane region" description="Helical" evidence="7">
    <location>
        <begin position="76"/>
        <end position="95"/>
    </location>
</feature>
<dbReference type="PANTHER" id="PTHR42920:SF11">
    <property type="entry name" value="INNER MEMBRANE PROTEIN YTFF"/>
    <property type="match status" value="1"/>
</dbReference>
<proteinExistence type="inferred from homology"/>
<gene>
    <name evidence="9" type="ORF">KL86CLO1_10283</name>
</gene>
<evidence type="ECO:0000256" key="1">
    <source>
        <dbReference type="ARBA" id="ARBA00004651"/>
    </source>
</evidence>
<evidence type="ECO:0000256" key="7">
    <source>
        <dbReference type="SAM" id="Phobius"/>
    </source>
</evidence>
<dbReference type="AlphaFoldDB" id="A0A212IZQ7"/>
<dbReference type="GO" id="GO:0005886">
    <property type="term" value="C:plasma membrane"/>
    <property type="evidence" value="ECO:0007669"/>
    <property type="project" value="UniProtKB-SubCell"/>
</dbReference>
<name>A0A212IZQ7_9FIRM</name>
<dbReference type="SUPFAM" id="SSF103481">
    <property type="entry name" value="Multidrug resistance efflux transporter EmrE"/>
    <property type="match status" value="2"/>
</dbReference>
<feature type="domain" description="EamA" evidence="8">
    <location>
        <begin position="154"/>
        <end position="285"/>
    </location>
</feature>
<keyword evidence="6 7" id="KW-0472">Membrane</keyword>
<protein>
    <submittedName>
        <fullName evidence="9">Putative membrane protein</fullName>
    </submittedName>
</protein>
<evidence type="ECO:0000313" key="9">
    <source>
        <dbReference type="EMBL" id="SBV92708.1"/>
    </source>
</evidence>
<feature type="domain" description="EamA" evidence="8">
    <location>
        <begin position="8"/>
        <end position="143"/>
    </location>
</feature>
<dbReference type="InterPro" id="IPR000620">
    <property type="entry name" value="EamA_dom"/>
</dbReference>
<keyword evidence="4 7" id="KW-0812">Transmembrane</keyword>
<evidence type="ECO:0000256" key="5">
    <source>
        <dbReference type="ARBA" id="ARBA00022989"/>
    </source>
</evidence>
<evidence type="ECO:0000256" key="4">
    <source>
        <dbReference type="ARBA" id="ARBA00022692"/>
    </source>
</evidence>
<dbReference type="InterPro" id="IPR051258">
    <property type="entry name" value="Diverse_Substrate_Transporter"/>
</dbReference>
<feature type="transmembrane region" description="Helical" evidence="7">
    <location>
        <begin position="127"/>
        <end position="144"/>
    </location>
</feature>
<feature type="transmembrane region" description="Helical" evidence="7">
    <location>
        <begin position="180"/>
        <end position="203"/>
    </location>
</feature>
<dbReference type="Pfam" id="PF00892">
    <property type="entry name" value="EamA"/>
    <property type="match status" value="2"/>
</dbReference>
<dbReference type="InterPro" id="IPR037185">
    <property type="entry name" value="EmrE-like"/>
</dbReference>
<dbReference type="Gene3D" id="1.10.3730.20">
    <property type="match status" value="1"/>
</dbReference>